<dbReference type="SUPFAM" id="SSF52540">
    <property type="entry name" value="P-loop containing nucleoside triphosphate hydrolases"/>
    <property type="match status" value="1"/>
</dbReference>
<dbReference type="GO" id="GO:0003724">
    <property type="term" value="F:RNA helicase activity"/>
    <property type="evidence" value="ECO:0007669"/>
    <property type="project" value="UniProtKB-EC"/>
</dbReference>
<organism evidence="13 14">
    <name type="scientific">Arabidopsis thaliana</name>
    <name type="common">Mouse-ear cress</name>
    <dbReference type="NCBI Taxonomy" id="3702"/>
    <lineage>
        <taxon>Eukaryota</taxon>
        <taxon>Viridiplantae</taxon>
        <taxon>Streptophyta</taxon>
        <taxon>Embryophyta</taxon>
        <taxon>Tracheophyta</taxon>
        <taxon>Spermatophyta</taxon>
        <taxon>Magnoliopsida</taxon>
        <taxon>eudicotyledons</taxon>
        <taxon>Gunneridae</taxon>
        <taxon>Pentapetalae</taxon>
        <taxon>rosids</taxon>
        <taxon>malvids</taxon>
        <taxon>Brassicales</taxon>
        <taxon>Brassicaceae</taxon>
        <taxon>Camelineae</taxon>
        <taxon>Arabidopsis</taxon>
    </lineage>
</organism>
<evidence type="ECO:0000259" key="12">
    <source>
        <dbReference type="PROSITE" id="PS51195"/>
    </source>
</evidence>
<comment type="domain">
    <text evidence="8">The Q motif is unique to and characteristic of the DEAD box family of RNA helicases and controls ATP binding and hydrolysis.</text>
</comment>
<dbReference type="CDD" id="cd18787">
    <property type="entry name" value="SF2_C_DEAD"/>
    <property type="match status" value="1"/>
</dbReference>
<name>A0A654EN04_ARATH</name>
<dbReference type="InterPro" id="IPR025313">
    <property type="entry name" value="SPB4-like_CTE"/>
</dbReference>
<dbReference type="GO" id="GO:0003723">
    <property type="term" value="F:RNA binding"/>
    <property type="evidence" value="ECO:0007669"/>
    <property type="project" value="UniProtKB-UniRule"/>
</dbReference>
<dbReference type="GO" id="GO:0005524">
    <property type="term" value="F:ATP binding"/>
    <property type="evidence" value="ECO:0007669"/>
    <property type="project" value="UniProtKB-UniRule"/>
</dbReference>
<dbReference type="PROSITE" id="PS51194">
    <property type="entry name" value="HELICASE_CTER"/>
    <property type="match status" value="1"/>
</dbReference>
<keyword evidence="1 7" id="KW-0547">Nucleotide-binding</keyword>
<proteinExistence type="inferred from homology"/>
<feature type="compositionally biased region" description="Basic and acidic residues" evidence="9">
    <location>
        <begin position="494"/>
        <end position="503"/>
    </location>
</feature>
<dbReference type="PROSITE" id="PS51192">
    <property type="entry name" value="HELICASE_ATP_BIND_1"/>
    <property type="match status" value="1"/>
</dbReference>
<evidence type="ECO:0000256" key="9">
    <source>
        <dbReference type="SAM" id="MobiDB-lite"/>
    </source>
</evidence>
<evidence type="ECO:0000256" key="8">
    <source>
        <dbReference type="RuleBase" id="RU365068"/>
    </source>
</evidence>
<reference evidence="13 14" key="1">
    <citation type="submission" date="2019-11" db="EMBL/GenBank/DDBJ databases">
        <authorList>
            <person name="Jiao W.-B."/>
            <person name="Schneeberger K."/>
        </authorList>
    </citation>
    <scope>NUCLEOTIDE SEQUENCE [LARGE SCALE GENOMIC DNA]</scope>
    <source>
        <strain evidence="14">cv. An-1</strain>
    </source>
</reference>
<keyword evidence="2 7" id="KW-0378">Hydrolase</keyword>
<dbReference type="InterPro" id="IPR027417">
    <property type="entry name" value="P-loop_NTPase"/>
</dbReference>
<dbReference type="PROSITE" id="PS00039">
    <property type="entry name" value="DEAD_ATP_HELICASE"/>
    <property type="match status" value="1"/>
</dbReference>
<comment type="similarity">
    <text evidence="7">Belongs to the DEAD box helicase family.</text>
</comment>
<dbReference type="EMBL" id="CACRSJ010000104">
    <property type="protein sequence ID" value="VYS50699.1"/>
    <property type="molecule type" value="Genomic_DNA"/>
</dbReference>
<protein>
    <recommendedName>
        <fullName evidence="8">ATP-dependent RNA helicase</fullName>
        <ecNumber evidence="8">3.6.4.13</ecNumber>
    </recommendedName>
</protein>
<evidence type="ECO:0000256" key="2">
    <source>
        <dbReference type="ARBA" id="ARBA00022801"/>
    </source>
</evidence>
<dbReference type="SMART" id="SM00487">
    <property type="entry name" value="DEXDc"/>
    <property type="match status" value="1"/>
</dbReference>
<dbReference type="SMART" id="SM00490">
    <property type="entry name" value="HELICc"/>
    <property type="match status" value="1"/>
</dbReference>
<dbReference type="Proteomes" id="UP000426265">
    <property type="component" value="Unassembled WGS sequence"/>
</dbReference>
<sequence length="531" mass="60171">MDSSPPNTIIEEAPPRFSELKPPLSEDIIEELDRSGFEFCTPVQAETIPFLCSHKDVAVDAATGSGKTLAFLLPLIEIIRRSNSYPPKPHQVMGVIISPTRELSAQIHKVARAVCVDFAKCREVEADMNTLEEEGANLLIGTPGRLSDIMKRMEFLDFRNLEILILDEADRLLDMGFQKQVNYIISRLPKQRRTGLFSATQTQAVADLAKAGLRNPYLKCEADQKSSQLVHLLIENKNKKLIVFFMTCACVDYWGLVLSKIPSLKSISFFPTHGKMDQKGRDTALASFTEASSGVLLCTDVAARGLDIPGIDYVVQYDPPQDPDVFIHRVGRTARMERQGRAIVFLMPKETDYVEFMRIRRVPLQERKCSENASDVIPIIRSVAIKDRAVLEKGLKAFVSFVRAYKEHHCSYIFSWKGLEIGKLAMGYGILSFPYISEVKQDRIGIVGFTPVQGITFKDIKFKNKSREKQRQQNLLARKDKLQREKRGKRKKSSKEAVDDSNKASRKRKLTGRQRQTIQTAQDEQEMNLRL</sequence>
<evidence type="ECO:0000256" key="3">
    <source>
        <dbReference type="ARBA" id="ARBA00022806"/>
    </source>
</evidence>
<evidence type="ECO:0000256" key="7">
    <source>
        <dbReference type="RuleBase" id="RU000492"/>
    </source>
</evidence>
<evidence type="ECO:0000256" key="1">
    <source>
        <dbReference type="ARBA" id="ARBA00022741"/>
    </source>
</evidence>
<gene>
    <name evidence="13" type="ORF">AN1_LOCUS6169</name>
</gene>
<evidence type="ECO:0000313" key="14">
    <source>
        <dbReference type="Proteomes" id="UP000426265"/>
    </source>
</evidence>
<evidence type="ECO:0000256" key="6">
    <source>
        <dbReference type="PROSITE-ProRule" id="PRU00552"/>
    </source>
</evidence>
<dbReference type="CDD" id="cd17960">
    <property type="entry name" value="DEADc_DDX55"/>
    <property type="match status" value="1"/>
</dbReference>
<keyword evidence="4 7" id="KW-0067">ATP-binding</keyword>
<evidence type="ECO:0000259" key="10">
    <source>
        <dbReference type="PROSITE" id="PS51192"/>
    </source>
</evidence>
<feature type="short sequence motif" description="Q motif" evidence="6">
    <location>
        <begin position="17"/>
        <end position="45"/>
    </location>
</feature>
<keyword evidence="5 8" id="KW-0694">RNA-binding</keyword>
<dbReference type="AlphaFoldDB" id="A0A654EN04"/>
<dbReference type="InterPro" id="IPR014014">
    <property type="entry name" value="RNA_helicase_DEAD_Q_motif"/>
</dbReference>
<evidence type="ECO:0000256" key="4">
    <source>
        <dbReference type="ARBA" id="ARBA00022840"/>
    </source>
</evidence>
<evidence type="ECO:0000313" key="13">
    <source>
        <dbReference type="EMBL" id="VYS50699.1"/>
    </source>
</evidence>
<feature type="region of interest" description="Disordered" evidence="9">
    <location>
        <begin position="481"/>
        <end position="531"/>
    </location>
</feature>
<dbReference type="ExpressionAtlas" id="A0A654EN04">
    <property type="expression patterns" value="baseline and differential"/>
</dbReference>
<dbReference type="Pfam" id="PF00270">
    <property type="entry name" value="DEAD"/>
    <property type="match status" value="1"/>
</dbReference>
<dbReference type="EC" id="3.6.4.13" evidence="8"/>
<dbReference type="PROSITE" id="PS51195">
    <property type="entry name" value="Q_MOTIF"/>
    <property type="match status" value="1"/>
</dbReference>
<dbReference type="InterPro" id="IPR001650">
    <property type="entry name" value="Helicase_C-like"/>
</dbReference>
<dbReference type="Pfam" id="PF00271">
    <property type="entry name" value="Helicase_C"/>
    <property type="match status" value="1"/>
</dbReference>
<dbReference type="GO" id="GO:0016787">
    <property type="term" value="F:hydrolase activity"/>
    <property type="evidence" value="ECO:0007669"/>
    <property type="project" value="UniProtKB-KW"/>
</dbReference>
<dbReference type="InterPro" id="IPR014001">
    <property type="entry name" value="Helicase_ATP-bd"/>
</dbReference>
<comment type="catalytic activity">
    <reaction evidence="8">
        <text>ATP + H2O = ADP + phosphate + H(+)</text>
        <dbReference type="Rhea" id="RHEA:13065"/>
        <dbReference type="ChEBI" id="CHEBI:15377"/>
        <dbReference type="ChEBI" id="CHEBI:15378"/>
        <dbReference type="ChEBI" id="CHEBI:30616"/>
        <dbReference type="ChEBI" id="CHEBI:43474"/>
        <dbReference type="ChEBI" id="CHEBI:456216"/>
        <dbReference type="EC" id="3.6.4.13"/>
    </reaction>
</comment>
<dbReference type="Gene3D" id="3.40.50.300">
    <property type="entry name" value="P-loop containing nucleotide triphosphate hydrolases"/>
    <property type="match status" value="2"/>
</dbReference>
<dbReference type="InterPro" id="IPR011545">
    <property type="entry name" value="DEAD/DEAH_box_helicase_dom"/>
</dbReference>
<dbReference type="SMART" id="SM01178">
    <property type="entry name" value="DUF4217"/>
    <property type="match status" value="1"/>
</dbReference>
<feature type="domain" description="DEAD-box RNA helicase Q" evidence="12">
    <location>
        <begin position="17"/>
        <end position="45"/>
    </location>
</feature>
<comment type="function">
    <text evidence="8">RNA helicase.</text>
</comment>
<accession>A0A654EN04</accession>
<dbReference type="InterPro" id="IPR000629">
    <property type="entry name" value="RNA-helicase_DEAD-box_CS"/>
</dbReference>
<feature type="domain" description="Helicase C-terminal" evidence="11">
    <location>
        <begin position="228"/>
        <end position="375"/>
    </location>
</feature>
<evidence type="ECO:0000259" key="11">
    <source>
        <dbReference type="PROSITE" id="PS51194"/>
    </source>
</evidence>
<feature type="domain" description="Helicase ATP-binding" evidence="10">
    <location>
        <begin position="48"/>
        <end position="219"/>
    </location>
</feature>
<evidence type="ECO:0000256" key="5">
    <source>
        <dbReference type="ARBA" id="ARBA00022884"/>
    </source>
</evidence>
<dbReference type="Pfam" id="PF13959">
    <property type="entry name" value="CTE_SPB4"/>
    <property type="match status" value="1"/>
</dbReference>
<keyword evidence="3 7" id="KW-0347">Helicase</keyword>
<feature type="compositionally biased region" description="Polar residues" evidence="9">
    <location>
        <begin position="513"/>
        <end position="522"/>
    </location>
</feature>
<dbReference type="PANTHER" id="PTHR24031">
    <property type="entry name" value="RNA HELICASE"/>
    <property type="match status" value="1"/>
</dbReference>